<name>A0A0A8ZKA3_ARUDO</name>
<evidence type="ECO:0000313" key="1">
    <source>
        <dbReference type="EMBL" id="JAD37145.1"/>
    </source>
</evidence>
<dbReference type="AlphaFoldDB" id="A0A0A8ZKA3"/>
<sequence length="33" mass="3932">MTNEFSNYCNRGTVCVPTHRERPDQRMRKNGFS</sequence>
<protein>
    <submittedName>
        <fullName evidence="1">Uncharacterized protein</fullName>
    </submittedName>
</protein>
<reference evidence="1" key="1">
    <citation type="submission" date="2014-09" db="EMBL/GenBank/DDBJ databases">
        <authorList>
            <person name="Magalhaes I.L.F."/>
            <person name="Oliveira U."/>
            <person name="Santos F.R."/>
            <person name="Vidigal T.H.D.A."/>
            <person name="Brescovit A.D."/>
            <person name="Santos A.J."/>
        </authorList>
    </citation>
    <scope>NUCLEOTIDE SEQUENCE</scope>
    <source>
        <tissue evidence="1">Shoot tissue taken approximately 20 cm above the soil surface</tissue>
    </source>
</reference>
<organism evidence="1">
    <name type="scientific">Arundo donax</name>
    <name type="common">Giant reed</name>
    <name type="synonym">Donax arundinaceus</name>
    <dbReference type="NCBI Taxonomy" id="35708"/>
    <lineage>
        <taxon>Eukaryota</taxon>
        <taxon>Viridiplantae</taxon>
        <taxon>Streptophyta</taxon>
        <taxon>Embryophyta</taxon>
        <taxon>Tracheophyta</taxon>
        <taxon>Spermatophyta</taxon>
        <taxon>Magnoliopsida</taxon>
        <taxon>Liliopsida</taxon>
        <taxon>Poales</taxon>
        <taxon>Poaceae</taxon>
        <taxon>PACMAD clade</taxon>
        <taxon>Arundinoideae</taxon>
        <taxon>Arundineae</taxon>
        <taxon>Arundo</taxon>
    </lineage>
</organism>
<proteinExistence type="predicted"/>
<dbReference type="EMBL" id="GBRH01260750">
    <property type="protein sequence ID" value="JAD37145.1"/>
    <property type="molecule type" value="Transcribed_RNA"/>
</dbReference>
<accession>A0A0A8ZKA3</accession>
<reference evidence="1" key="2">
    <citation type="journal article" date="2015" name="Data Brief">
        <title>Shoot transcriptome of the giant reed, Arundo donax.</title>
        <authorList>
            <person name="Barrero R.A."/>
            <person name="Guerrero F.D."/>
            <person name="Moolhuijzen P."/>
            <person name="Goolsby J.A."/>
            <person name="Tidwell J."/>
            <person name="Bellgard S.E."/>
            <person name="Bellgard M.I."/>
        </authorList>
    </citation>
    <scope>NUCLEOTIDE SEQUENCE</scope>
    <source>
        <tissue evidence="1">Shoot tissue taken approximately 20 cm above the soil surface</tissue>
    </source>
</reference>